<dbReference type="Proteomes" id="UP000241808">
    <property type="component" value="Unassembled WGS sequence"/>
</dbReference>
<reference evidence="2 3" key="1">
    <citation type="submission" date="2018-04" db="EMBL/GenBank/DDBJ databases">
        <title>Genomic Encyclopedia of Archaeal and Bacterial Type Strains, Phase II (KMG-II): from individual species to whole genera.</title>
        <authorList>
            <person name="Goeker M."/>
        </authorList>
    </citation>
    <scope>NUCLEOTIDE SEQUENCE [LARGE SCALE GENOMIC DNA]</scope>
    <source>
        <strain evidence="2 3">DSM 25521</strain>
    </source>
</reference>
<feature type="coiled-coil region" evidence="1">
    <location>
        <begin position="72"/>
        <end position="99"/>
    </location>
</feature>
<sequence length="137" mass="15278">MSSFGLGPFAPNTLSQSILPGWGAFNMTVNYQGSPDIETEVVRDVASFGRQIGWLSELVLELCKIHPPQGAAKDAEVKLREAAKRIKAIKERREESARIEATEALERFRKEHPQRYALFLRDKAAELQAAESKGKPV</sequence>
<dbReference type="RefSeq" id="WP_108174245.1">
    <property type="nucleotide sequence ID" value="NZ_PZZL01000001.1"/>
</dbReference>
<gene>
    <name evidence="2" type="ORF">C8P69_101472</name>
</gene>
<proteinExistence type="predicted"/>
<evidence type="ECO:0000313" key="3">
    <source>
        <dbReference type="Proteomes" id="UP000241808"/>
    </source>
</evidence>
<name>A0A2T4ZIL0_9HYPH</name>
<dbReference type="EMBL" id="PZZL01000001">
    <property type="protein sequence ID" value="PTM61801.1"/>
    <property type="molecule type" value="Genomic_DNA"/>
</dbReference>
<organism evidence="2 3">
    <name type="scientific">Phreatobacter oligotrophus</name>
    <dbReference type="NCBI Taxonomy" id="1122261"/>
    <lineage>
        <taxon>Bacteria</taxon>
        <taxon>Pseudomonadati</taxon>
        <taxon>Pseudomonadota</taxon>
        <taxon>Alphaproteobacteria</taxon>
        <taxon>Hyphomicrobiales</taxon>
        <taxon>Phreatobacteraceae</taxon>
        <taxon>Phreatobacter</taxon>
    </lineage>
</organism>
<keyword evidence="1" id="KW-0175">Coiled coil</keyword>
<protein>
    <submittedName>
        <fullName evidence="2">Uncharacterized protein</fullName>
    </submittedName>
</protein>
<accession>A0A2T4ZIL0</accession>
<evidence type="ECO:0000313" key="2">
    <source>
        <dbReference type="EMBL" id="PTM61801.1"/>
    </source>
</evidence>
<keyword evidence="3" id="KW-1185">Reference proteome</keyword>
<dbReference type="AlphaFoldDB" id="A0A2T4ZIL0"/>
<evidence type="ECO:0000256" key="1">
    <source>
        <dbReference type="SAM" id="Coils"/>
    </source>
</evidence>
<comment type="caution">
    <text evidence="2">The sequence shown here is derived from an EMBL/GenBank/DDBJ whole genome shotgun (WGS) entry which is preliminary data.</text>
</comment>
<dbReference type="OrthoDB" id="8451820at2"/>